<evidence type="ECO:0000313" key="3">
    <source>
        <dbReference type="Proteomes" id="UP000199758"/>
    </source>
</evidence>
<dbReference type="Proteomes" id="UP000199758">
    <property type="component" value="Unassembled WGS sequence"/>
</dbReference>
<dbReference type="PANTHER" id="PTHR35024">
    <property type="entry name" value="HYPOTHETICAL CYTOSOLIC PROTEIN"/>
    <property type="match status" value="1"/>
</dbReference>
<evidence type="ECO:0000256" key="1">
    <source>
        <dbReference type="ARBA" id="ARBA00044755"/>
    </source>
</evidence>
<dbReference type="OrthoDB" id="5294247at2"/>
<comment type="similarity">
    <text evidence="1">Belongs to the bactofilin family.</text>
</comment>
<dbReference type="RefSeq" id="WP_072895776.1">
    <property type="nucleotide sequence ID" value="NZ_FQWZ01000003.1"/>
</dbReference>
<organism evidence="2 3">
    <name type="scientific">Hydrocarboniphaga daqingensis</name>
    <dbReference type="NCBI Taxonomy" id="490188"/>
    <lineage>
        <taxon>Bacteria</taxon>
        <taxon>Pseudomonadati</taxon>
        <taxon>Pseudomonadota</taxon>
        <taxon>Gammaproteobacteria</taxon>
        <taxon>Nevskiales</taxon>
        <taxon>Nevskiaceae</taxon>
        <taxon>Hydrocarboniphaga</taxon>
    </lineage>
</organism>
<dbReference type="AlphaFoldDB" id="A0A1M5MMZ3"/>
<gene>
    <name evidence="2" type="ORF">SAMN04488068_1354</name>
</gene>
<dbReference type="PANTHER" id="PTHR35024:SF4">
    <property type="entry name" value="POLYMER-FORMING CYTOSKELETAL PROTEIN"/>
    <property type="match status" value="1"/>
</dbReference>
<name>A0A1M5MMZ3_9GAMM</name>
<dbReference type="EMBL" id="FQWZ01000003">
    <property type="protein sequence ID" value="SHG78678.1"/>
    <property type="molecule type" value="Genomic_DNA"/>
</dbReference>
<proteinExistence type="inferred from homology"/>
<reference evidence="2 3" key="1">
    <citation type="submission" date="2016-11" db="EMBL/GenBank/DDBJ databases">
        <authorList>
            <person name="Jaros S."/>
            <person name="Januszkiewicz K."/>
            <person name="Wedrychowicz H."/>
        </authorList>
    </citation>
    <scope>NUCLEOTIDE SEQUENCE [LARGE SCALE GENOMIC DNA]</scope>
    <source>
        <strain evidence="2 3">CGMCC 1.7049</strain>
    </source>
</reference>
<accession>A0A1M5MMZ3</accession>
<sequence>MKFSNKASAPPPPRSNGSVETLIGRQTEVAGDIRFSGGLHLDGRVFGNVCSTAEQSAHLSISETGSVEGEVRVPMLVLNGAVVGDVHVAEKITLGAKARVTGNVFYKVIEMQPGAQVNGQLVHESMAAAMVVARAPAAVQDHRQSFSSDESRIIDGETTSSVAVTPG</sequence>
<keyword evidence="3" id="KW-1185">Reference proteome</keyword>
<dbReference type="InterPro" id="IPR007607">
    <property type="entry name" value="BacA/B"/>
</dbReference>
<dbReference type="STRING" id="490188.SAMN04488068_1354"/>
<protein>
    <submittedName>
        <fullName evidence="2">Protein CcmA, bactofilin family</fullName>
    </submittedName>
</protein>
<evidence type="ECO:0000313" key="2">
    <source>
        <dbReference type="EMBL" id="SHG78678.1"/>
    </source>
</evidence>
<dbReference type="Pfam" id="PF04519">
    <property type="entry name" value="Bactofilin"/>
    <property type="match status" value="1"/>
</dbReference>